<keyword evidence="7" id="KW-1185">Reference proteome</keyword>
<dbReference type="PROSITE" id="PS50865">
    <property type="entry name" value="ZF_MYND_2"/>
    <property type="match status" value="1"/>
</dbReference>
<evidence type="ECO:0000256" key="2">
    <source>
        <dbReference type="ARBA" id="ARBA00022771"/>
    </source>
</evidence>
<dbReference type="SUPFAM" id="SSF144232">
    <property type="entry name" value="HIT/MYND zinc finger-like"/>
    <property type="match status" value="1"/>
</dbReference>
<protein>
    <recommendedName>
        <fullName evidence="5">MYND-type domain-containing protein</fullName>
    </recommendedName>
</protein>
<evidence type="ECO:0000256" key="3">
    <source>
        <dbReference type="ARBA" id="ARBA00022833"/>
    </source>
</evidence>
<evidence type="ECO:0000313" key="7">
    <source>
        <dbReference type="Proteomes" id="UP000076532"/>
    </source>
</evidence>
<accession>A0A166LNG4</accession>
<feature type="domain" description="MYND-type" evidence="5">
    <location>
        <begin position="399"/>
        <end position="429"/>
    </location>
</feature>
<dbReference type="OrthoDB" id="10257049at2759"/>
<dbReference type="InterPro" id="IPR002893">
    <property type="entry name" value="Znf_MYND"/>
</dbReference>
<organism evidence="6 7">
    <name type="scientific">Athelia psychrophila</name>
    <dbReference type="NCBI Taxonomy" id="1759441"/>
    <lineage>
        <taxon>Eukaryota</taxon>
        <taxon>Fungi</taxon>
        <taxon>Dikarya</taxon>
        <taxon>Basidiomycota</taxon>
        <taxon>Agaricomycotina</taxon>
        <taxon>Agaricomycetes</taxon>
        <taxon>Agaricomycetidae</taxon>
        <taxon>Atheliales</taxon>
        <taxon>Atheliaceae</taxon>
        <taxon>Athelia</taxon>
    </lineage>
</organism>
<dbReference type="EMBL" id="KV417534">
    <property type="protein sequence ID" value="KZP23150.1"/>
    <property type="molecule type" value="Genomic_DNA"/>
</dbReference>
<evidence type="ECO:0000256" key="1">
    <source>
        <dbReference type="ARBA" id="ARBA00022723"/>
    </source>
</evidence>
<evidence type="ECO:0000313" key="6">
    <source>
        <dbReference type="EMBL" id="KZP23150.1"/>
    </source>
</evidence>
<keyword evidence="1" id="KW-0479">Metal-binding</keyword>
<keyword evidence="3" id="KW-0862">Zinc</keyword>
<name>A0A166LNG4_9AGAM</name>
<dbReference type="Pfam" id="PF01753">
    <property type="entry name" value="zf-MYND"/>
    <property type="match status" value="1"/>
</dbReference>
<proteinExistence type="predicted"/>
<evidence type="ECO:0000256" key="4">
    <source>
        <dbReference type="PROSITE-ProRule" id="PRU00134"/>
    </source>
</evidence>
<gene>
    <name evidence="6" type="ORF">FIBSPDRAFT_737762</name>
</gene>
<dbReference type="GO" id="GO:0008270">
    <property type="term" value="F:zinc ion binding"/>
    <property type="evidence" value="ECO:0007669"/>
    <property type="project" value="UniProtKB-KW"/>
</dbReference>
<sequence length="441" mass="50156">MTETVAKIKEIGLKQGTPSEEEFKQIPDLLRRLRHLLRVYYDAAVTNKRSSEFKLCDIEEISDIGLAIHEVGIFLQLSPSRLKALVTAAPDLETFIVDEPLDVGKWRLRAETKKQAVEADIESTDDDCESYMETEDKAGKDCAAFQMAFLYGDLLVAFIMHPDLGARAPDRAMQKLVEISTSAFWRFALGDPLTDAMRPVYWTPKLLLKFAHAGGLPALIGDWAESTAKDGLCQQTVDAMPNTVWDHQTEESLLGVMRELIKKSQQDGEDFVTTPVFANMMHQIYSRYGLAPYERASTLSSDQIIFYYIYKRLSKHPEKITSAKAWMRFLEKYRKVPRATERRHAWSILTLSGRWDCLEFYGCAYEGCPERAALEEMSAQRVRGERSPEIEDRLWKFGAASKACVQCKHVSYCGKECQIAHWPSHKATCKKEAAKGKNEEI</sequence>
<evidence type="ECO:0000259" key="5">
    <source>
        <dbReference type="PROSITE" id="PS50865"/>
    </source>
</evidence>
<keyword evidence="2 4" id="KW-0863">Zinc-finger</keyword>
<dbReference type="Gene3D" id="6.10.140.2220">
    <property type="match status" value="1"/>
</dbReference>
<reference evidence="6 7" key="1">
    <citation type="journal article" date="2016" name="Mol. Biol. Evol.">
        <title>Comparative Genomics of Early-Diverging Mushroom-Forming Fungi Provides Insights into the Origins of Lignocellulose Decay Capabilities.</title>
        <authorList>
            <person name="Nagy L.G."/>
            <person name="Riley R."/>
            <person name="Tritt A."/>
            <person name="Adam C."/>
            <person name="Daum C."/>
            <person name="Floudas D."/>
            <person name="Sun H."/>
            <person name="Yadav J.S."/>
            <person name="Pangilinan J."/>
            <person name="Larsson K.H."/>
            <person name="Matsuura K."/>
            <person name="Barry K."/>
            <person name="Labutti K."/>
            <person name="Kuo R."/>
            <person name="Ohm R.A."/>
            <person name="Bhattacharya S.S."/>
            <person name="Shirouzu T."/>
            <person name="Yoshinaga Y."/>
            <person name="Martin F.M."/>
            <person name="Grigoriev I.V."/>
            <person name="Hibbett D.S."/>
        </authorList>
    </citation>
    <scope>NUCLEOTIDE SEQUENCE [LARGE SCALE GENOMIC DNA]</scope>
    <source>
        <strain evidence="6 7">CBS 109695</strain>
    </source>
</reference>
<dbReference type="AlphaFoldDB" id="A0A166LNG4"/>
<dbReference type="Proteomes" id="UP000076532">
    <property type="component" value="Unassembled WGS sequence"/>
</dbReference>